<keyword evidence="2 5" id="KW-0808">Transferase</keyword>
<reference evidence="6 7" key="1">
    <citation type="submission" date="2010-12" db="EMBL/GenBank/DDBJ databases">
        <authorList>
            <person name="Muzny D."/>
            <person name="Qin X."/>
            <person name="Deng J."/>
            <person name="Jiang H."/>
            <person name="Liu Y."/>
            <person name="Qu J."/>
            <person name="Song X.-Z."/>
            <person name="Zhang L."/>
            <person name="Thornton R."/>
            <person name="Coyle M."/>
            <person name="Francisco L."/>
            <person name="Jackson L."/>
            <person name="Javaid M."/>
            <person name="Korchina V."/>
            <person name="Kovar C."/>
            <person name="Mata R."/>
            <person name="Mathew T."/>
            <person name="Ngo R."/>
            <person name="Nguyen L."/>
            <person name="Nguyen N."/>
            <person name="Okwuonu G."/>
            <person name="Ongeri F."/>
            <person name="Pham C."/>
            <person name="Simmons D."/>
            <person name="Wilczek-Boney K."/>
            <person name="Hale W."/>
            <person name="Jakkamsetti A."/>
            <person name="Pham P."/>
            <person name="Ruth R."/>
            <person name="San Lucas F."/>
            <person name="Warren J."/>
            <person name="Zhang J."/>
            <person name="Zhao Z."/>
            <person name="Zhou C."/>
            <person name="Zhu D."/>
            <person name="Lee S."/>
            <person name="Bess C."/>
            <person name="Blankenburg K."/>
            <person name="Forbes L."/>
            <person name="Fu Q."/>
            <person name="Gubbala S."/>
            <person name="Hirani K."/>
            <person name="Jayaseelan J.C."/>
            <person name="Lara F."/>
            <person name="Munidasa M."/>
            <person name="Palculict T."/>
            <person name="Patil S."/>
            <person name="Pu L.-L."/>
            <person name="Saada N."/>
            <person name="Tang L."/>
            <person name="Weissenberger G."/>
            <person name="Zhu Y."/>
            <person name="Hemphill L."/>
            <person name="Shang Y."/>
            <person name="Youmans B."/>
            <person name="Ayvaz T."/>
            <person name="Ross M."/>
            <person name="Santibanez J."/>
            <person name="Aqrawi P."/>
            <person name="Gross S."/>
            <person name="Joshi V."/>
            <person name="Fowler G."/>
            <person name="Nazareth L."/>
            <person name="Reid J."/>
            <person name="Worley K."/>
            <person name="Petrosino J."/>
            <person name="Highlander S."/>
            <person name="Gibbs R."/>
        </authorList>
    </citation>
    <scope>NUCLEOTIDE SEQUENCE [LARGE SCALE GENOMIC DNA]</scope>
    <source>
        <strain evidence="6 7">DSM 3986</strain>
    </source>
</reference>
<comment type="caution">
    <text evidence="6">The sequence shown here is derived from an EMBL/GenBank/DDBJ whole genome shotgun (WGS) entry which is preliminary data.</text>
</comment>
<dbReference type="AlphaFoldDB" id="E6LQD9"/>
<keyword evidence="3 5" id="KW-0520">NAD</keyword>
<dbReference type="SUPFAM" id="SSF56399">
    <property type="entry name" value="ADP-ribosylation"/>
    <property type="match status" value="1"/>
</dbReference>
<dbReference type="eggNOG" id="COG1859">
    <property type="taxonomic scope" value="Bacteria"/>
</dbReference>
<sequence length="181" mass="21122">MMKYEELSKEVSYALRHAPWEYELEMDEEGWVSIEQLLTALNTEGRFGYITQNDLAVMIDKSEKKRHEIKVGKIRAMYGHSIPMHIVKEEKTPPDKLYHGTARRFVESIKKNGLLPMSRQYVHLSADIDTAKKVGLRRDKSPCILEIDSKRAYDDGVVFYHGNEKVWLADKIPACYIRELY</sequence>
<dbReference type="InterPro" id="IPR042080">
    <property type="entry name" value="RNA_2'-PTrans_N"/>
</dbReference>
<protein>
    <recommendedName>
        <fullName evidence="5">Probable RNA 2'-phosphotransferase</fullName>
        <ecNumber evidence="5">2.7.1.-</ecNumber>
    </recommendedName>
</protein>
<evidence type="ECO:0000256" key="1">
    <source>
        <dbReference type="ARBA" id="ARBA00009836"/>
    </source>
</evidence>
<dbReference type="InterPro" id="IPR002745">
    <property type="entry name" value="Ptrans_KptA/Tpt1"/>
</dbReference>
<dbReference type="Pfam" id="PF01885">
    <property type="entry name" value="PTS_2-RNA"/>
    <property type="match status" value="1"/>
</dbReference>
<evidence type="ECO:0000313" key="6">
    <source>
        <dbReference type="EMBL" id="EFU75963.1"/>
    </source>
</evidence>
<evidence type="ECO:0000256" key="2">
    <source>
        <dbReference type="ARBA" id="ARBA00022679"/>
    </source>
</evidence>
<name>E6LQD9_9FIRM</name>
<dbReference type="Gene3D" id="3.20.170.30">
    <property type="match status" value="1"/>
</dbReference>
<dbReference type="EC" id="2.7.1.-" evidence="5"/>
<dbReference type="InterPro" id="IPR042081">
    <property type="entry name" value="RNA_2'-PTrans_C"/>
</dbReference>
<proteinExistence type="inferred from homology"/>
<dbReference type="Proteomes" id="UP000003434">
    <property type="component" value="Unassembled WGS sequence"/>
</dbReference>
<dbReference type="GO" id="GO:0006388">
    <property type="term" value="P:tRNA splicing, via endonucleolytic cleavage and ligation"/>
    <property type="evidence" value="ECO:0007669"/>
    <property type="project" value="UniProtKB-UniRule"/>
</dbReference>
<dbReference type="InterPro" id="IPR022928">
    <property type="entry name" value="RNA_2'-PTrans_KptA"/>
</dbReference>
<gene>
    <name evidence="5" type="primary">kptA</name>
    <name evidence="6" type="ORF">HMPREF0381_2174</name>
</gene>
<comment type="function">
    <text evidence="4 5">Removes the 2'-phosphate from RNA via an intermediate in which the phosphate is ADP-ribosylated by NAD followed by a presumed transesterification to release the RNA and generate ADP-ribose 1''-2''-cyclic phosphate (APPR&gt;P). May function as an ADP-ribosylase.</text>
</comment>
<dbReference type="GO" id="GO:0003950">
    <property type="term" value="F:NAD+ poly-ADP-ribosyltransferase activity"/>
    <property type="evidence" value="ECO:0007669"/>
    <property type="project" value="InterPro"/>
</dbReference>
<dbReference type="PANTHER" id="PTHR12684:SF2">
    <property type="entry name" value="TRNA 2'-PHOSPHOTRANSFERASE 1"/>
    <property type="match status" value="1"/>
</dbReference>
<evidence type="ECO:0000313" key="7">
    <source>
        <dbReference type="Proteomes" id="UP000003434"/>
    </source>
</evidence>
<dbReference type="HOGENOM" id="CLU_052998_4_0_9"/>
<comment type="similarity">
    <text evidence="1 5">Belongs to the KptA/TPT1 family.</text>
</comment>
<dbReference type="EMBL" id="AEPW01000083">
    <property type="protein sequence ID" value="EFU75963.1"/>
    <property type="molecule type" value="Genomic_DNA"/>
</dbReference>
<accession>E6LQD9</accession>
<dbReference type="PANTHER" id="PTHR12684">
    <property type="entry name" value="PUTATIVE PHOSPHOTRANSFERASE"/>
    <property type="match status" value="1"/>
</dbReference>
<evidence type="ECO:0000256" key="4">
    <source>
        <dbReference type="ARBA" id="ARBA00025212"/>
    </source>
</evidence>
<evidence type="ECO:0000256" key="5">
    <source>
        <dbReference type="HAMAP-Rule" id="MF_00299"/>
    </source>
</evidence>
<dbReference type="Gene3D" id="1.10.10.970">
    <property type="entry name" value="RNA 2'-phosphotransferase, Tpt1/KptA family, N-terminal domain"/>
    <property type="match status" value="1"/>
</dbReference>
<dbReference type="GO" id="GO:0000215">
    <property type="term" value="F:tRNA 2'-phosphotransferase activity"/>
    <property type="evidence" value="ECO:0007669"/>
    <property type="project" value="TreeGrafter"/>
</dbReference>
<organism evidence="6 7">
    <name type="scientific">Lachnoanaerobaculum saburreum DSM 3986</name>
    <dbReference type="NCBI Taxonomy" id="887325"/>
    <lineage>
        <taxon>Bacteria</taxon>
        <taxon>Bacillati</taxon>
        <taxon>Bacillota</taxon>
        <taxon>Clostridia</taxon>
        <taxon>Lachnospirales</taxon>
        <taxon>Lachnospiraceae</taxon>
        <taxon>Lachnoanaerobaculum</taxon>
    </lineage>
</organism>
<evidence type="ECO:0000256" key="3">
    <source>
        <dbReference type="ARBA" id="ARBA00023027"/>
    </source>
</evidence>
<dbReference type="HAMAP" id="MF_00299">
    <property type="entry name" value="KptA"/>
    <property type="match status" value="1"/>
</dbReference>